<reference evidence="1 2" key="2">
    <citation type="submission" date="2018-11" db="EMBL/GenBank/DDBJ databases">
        <authorList>
            <consortium name="Pathogen Informatics"/>
        </authorList>
    </citation>
    <scope>NUCLEOTIDE SEQUENCE [LARGE SCALE GENOMIC DNA]</scope>
    <source>
        <strain evidence="1 2">Egypt</strain>
    </source>
</reference>
<dbReference type="WBParaSite" id="ECPE_0000289401-mRNA-1">
    <property type="protein sequence ID" value="ECPE_0000289401-mRNA-1"/>
    <property type="gene ID" value="ECPE_0000289401"/>
</dbReference>
<evidence type="ECO:0000313" key="3">
    <source>
        <dbReference type="WBParaSite" id="ECPE_0000289401-mRNA-1"/>
    </source>
</evidence>
<dbReference type="EMBL" id="UZAN01039931">
    <property type="protein sequence ID" value="VDP67723.1"/>
    <property type="molecule type" value="Genomic_DNA"/>
</dbReference>
<sequence length="113" mass="13092">MLYPRRLQKLPCKDESGLVPMHLYTAGVLFRPYSILLVEHLAEPWTELVSRTTGQLRYFNSHTSESTFTIPPDQVLSFTQTHFLKVPWIIAQDCDITVPRLIEHLEPFLRASP</sequence>
<evidence type="ECO:0000313" key="1">
    <source>
        <dbReference type="EMBL" id="VDP67723.1"/>
    </source>
</evidence>
<organism evidence="3">
    <name type="scientific">Echinostoma caproni</name>
    <dbReference type="NCBI Taxonomy" id="27848"/>
    <lineage>
        <taxon>Eukaryota</taxon>
        <taxon>Metazoa</taxon>
        <taxon>Spiralia</taxon>
        <taxon>Lophotrochozoa</taxon>
        <taxon>Platyhelminthes</taxon>
        <taxon>Trematoda</taxon>
        <taxon>Digenea</taxon>
        <taxon>Plagiorchiida</taxon>
        <taxon>Echinostomata</taxon>
        <taxon>Echinostomatoidea</taxon>
        <taxon>Echinostomatidae</taxon>
        <taxon>Echinostoma</taxon>
    </lineage>
</organism>
<keyword evidence="2" id="KW-1185">Reference proteome</keyword>
<proteinExistence type="predicted"/>
<protein>
    <submittedName>
        <fullName evidence="3">WW domain-containing protein</fullName>
    </submittedName>
</protein>
<dbReference type="AlphaFoldDB" id="A0A183A7F6"/>
<evidence type="ECO:0000313" key="2">
    <source>
        <dbReference type="Proteomes" id="UP000272942"/>
    </source>
</evidence>
<name>A0A183A7F6_9TREM</name>
<dbReference type="OrthoDB" id="6265617at2759"/>
<reference evidence="3" key="1">
    <citation type="submission" date="2016-06" db="UniProtKB">
        <authorList>
            <consortium name="WormBaseParasite"/>
        </authorList>
    </citation>
    <scope>IDENTIFICATION</scope>
</reference>
<accession>A0A183A7F6</accession>
<gene>
    <name evidence="1" type="ORF">ECPE_LOCUS2891</name>
</gene>
<dbReference type="Proteomes" id="UP000272942">
    <property type="component" value="Unassembled WGS sequence"/>
</dbReference>